<feature type="transmembrane region" description="Helical" evidence="5">
    <location>
        <begin position="86"/>
        <end position="106"/>
    </location>
</feature>
<reference evidence="7 8" key="1">
    <citation type="submission" date="2016-06" db="EMBL/GenBank/DDBJ databases">
        <authorList>
            <person name="Kjaerup R.B."/>
            <person name="Dalgaard T.S."/>
            <person name="Juul-Madsen H.R."/>
        </authorList>
    </citation>
    <scope>NUCLEOTIDE SEQUENCE [LARGE SCALE GENOMIC DNA]</scope>
    <source>
        <strain evidence="7 8">E1334</strain>
    </source>
</reference>
<comment type="subcellular location">
    <subcellularLocation>
        <location evidence="1">Membrane</location>
        <topology evidence="1">Multi-pass membrane protein</topology>
    </subcellularLocation>
</comment>
<keyword evidence="2 5" id="KW-0812">Transmembrane</keyword>
<evidence type="ECO:0000313" key="8">
    <source>
        <dbReference type="Proteomes" id="UP000091846"/>
    </source>
</evidence>
<dbReference type="Pfam" id="PF01061">
    <property type="entry name" value="ABC2_membrane"/>
    <property type="match status" value="1"/>
</dbReference>
<proteinExistence type="predicted"/>
<dbReference type="Proteomes" id="UP000091846">
    <property type="component" value="Unassembled WGS sequence"/>
</dbReference>
<feature type="transmembrane region" description="Helical" evidence="5">
    <location>
        <begin position="127"/>
        <end position="154"/>
    </location>
</feature>
<evidence type="ECO:0000256" key="3">
    <source>
        <dbReference type="ARBA" id="ARBA00022989"/>
    </source>
</evidence>
<accession>A0A1A2YHW5</accession>
<feature type="transmembrane region" description="Helical" evidence="5">
    <location>
        <begin position="25"/>
        <end position="44"/>
    </location>
</feature>
<evidence type="ECO:0000256" key="2">
    <source>
        <dbReference type="ARBA" id="ARBA00022692"/>
    </source>
</evidence>
<keyword evidence="3 5" id="KW-1133">Transmembrane helix</keyword>
<dbReference type="RefSeq" id="WP_065030486.1">
    <property type="nucleotide sequence ID" value="NZ_LZKI01000162.1"/>
</dbReference>
<feature type="transmembrane region" description="Helical" evidence="5">
    <location>
        <begin position="160"/>
        <end position="181"/>
    </location>
</feature>
<dbReference type="OrthoDB" id="2014935at2"/>
<evidence type="ECO:0000259" key="6">
    <source>
        <dbReference type="Pfam" id="PF01061"/>
    </source>
</evidence>
<feature type="transmembrane region" description="Helical" evidence="5">
    <location>
        <begin position="425"/>
        <end position="448"/>
    </location>
</feature>
<evidence type="ECO:0000256" key="4">
    <source>
        <dbReference type="ARBA" id="ARBA00023136"/>
    </source>
</evidence>
<evidence type="ECO:0000256" key="1">
    <source>
        <dbReference type="ARBA" id="ARBA00004141"/>
    </source>
</evidence>
<feature type="transmembrane region" description="Helical" evidence="5">
    <location>
        <begin position="237"/>
        <end position="257"/>
    </location>
</feature>
<dbReference type="AlphaFoldDB" id="A0A1A2YHW5"/>
<name>A0A1A2YHW5_9MYCO</name>
<organism evidence="7 8">
    <name type="scientific">Mycobacterium colombiense</name>
    <dbReference type="NCBI Taxonomy" id="339268"/>
    <lineage>
        <taxon>Bacteria</taxon>
        <taxon>Bacillati</taxon>
        <taxon>Actinomycetota</taxon>
        <taxon>Actinomycetes</taxon>
        <taxon>Mycobacteriales</taxon>
        <taxon>Mycobacteriaceae</taxon>
        <taxon>Mycobacterium</taxon>
        <taxon>Mycobacterium avium complex (MAC)</taxon>
    </lineage>
</organism>
<dbReference type="GO" id="GO:0016020">
    <property type="term" value="C:membrane"/>
    <property type="evidence" value="ECO:0007669"/>
    <property type="project" value="UniProtKB-SubCell"/>
</dbReference>
<feature type="domain" description="ABC-2 type transporter transmembrane" evidence="6">
    <location>
        <begin position="77"/>
        <end position="225"/>
    </location>
</feature>
<protein>
    <submittedName>
        <fullName evidence="7">Multidrug ABC transporter permease</fullName>
    </submittedName>
</protein>
<comment type="caution">
    <text evidence="7">The sequence shown here is derived from an EMBL/GenBank/DDBJ whole genome shotgun (WGS) entry which is preliminary data.</text>
</comment>
<gene>
    <name evidence="7" type="ORF">A5708_07055</name>
</gene>
<dbReference type="GO" id="GO:0140359">
    <property type="term" value="F:ABC-type transporter activity"/>
    <property type="evidence" value="ECO:0007669"/>
    <property type="project" value="InterPro"/>
</dbReference>
<sequence>MRAFTGTRVLLLVTAKANARRLAPWIAGVSALSASSILAYRLIFPDLADRKQLAGALGGNPALSLIFGPAHNLLTNDGFNAWRSGALGTFFAALMAILTVVSTSRADEDSGQAELIAAGVLGRQARLTTAIALAALASITLGIVCLLITVAVGGAPVSSLLLAATFTASGLMFTGIGAIAVQLGSEARTASSIAVAALGIFFVLRGFIDTVDAPGWVSWLTPFGWLEHVRPATDNNPWPLLAALGLASILVVVAVALDSRRDFGAGIIAARPGPARGRNAANVWGLAIRLNRGSLLTWLTAFAGLGIIFGYLATSITDVLANSSLANVLAANGGSTANPAFAFLVTVLQLAGLIAAIAGVQIVNRIVLEENEFRIEPLLAASLRRRTYLAANLAVAYLTPAVCLIVAATVIGVVAAGIGVSTADVVGQGALTVPAVWALVSVSAAIVGARPVLRLAGWLAIVATFGLTILGPTFKLPEWALGISPLHHVPNVTAAQIDWTGTAAVITAFGLLTTIAFIGFRQRDIS</sequence>
<dbReference type="InterPro" id="IPR013525">
    <property type="entry name" value="ABC2_TM"/>
</dbReference>
<feature type="transmembrane region" description="Helical" evidence="5">
    <location>
        <begin position="455"/>
        <end position="474"/>
    </location>
</feature>
<feature type="transmembrane region" description="Helical" evidence="5">
    <location>
        <begin position="389"/>
        <end position="419"/>
    </location>
</feature>
<feature type="transmembrane region" description="Helical" evidence="5">
    <location>
        <begin position="499"/>
        <end position="520"/>
    </location>
</feature>
<evidence type="ECO:0000313" key="7">
    <source>
        <dbReference type="EMBL" id="OBI37053.1"/>
    </source>
</evidence>
<feature type="transmembrane region" description="Helical" evidence="5">
    <location>
        <begin position="193"/>
        <end position="217"/>
    </location>
</feature>
<evidence type="ECO:0000256" key="5">
    <source>
        <dbReference type="SAM" id="Phobius"/>
    </source>
</evidence>
<dbReference type="EMBL" id="LZKI01000162">
    <property type="protein sequence ID" value="OBI37053.1"/>
    <property type="molecule type" value="Genomic_DNA"/>
</dbReference>
<keyword evidence="4 5" id="KW-0472">Membrane</keyword>
<feature type="transmembrane region" description="Helical" evidence="5">
    <location>
        <begin position="295"/>
        <end position="321"/>
    </location>
</feature>
<feature type="transmembrane region" description="Helical" evidence="5">
    <location>
        <begin position="341"/>
        <end position="368"/>
    </location>
</feature>